<gene>
    <name evidence="1" type="ORF">RIMI_LOCUS11736309</name>
</gene>
<dbReference type="EMBL" id="CAUEEQ010026943">
    <property type="protein sequence ID" value="CAJ0947552.1"/>
    <property type="molecule type" value="Genomic_DNA"/>
</dbReference>
<evidence type="ECO:0000313" key="1">
    <source>
        <dbReference type="EMBL" id="CAJ0947552.1"/>
    </source>
</evidence>
<organism evidence="1 2">
    <name type="scientific">Ranitomeya imitator</name>
    <name type="common">mimic poison frog</name>
    <dbReference type="NCBI Taxonomy" id="111125"/>
    <lineage>
        <taxon>Eukaryota</taxon>
        <taxon>Metazoa</taxon>
        <taxon>Chordata</taxon>
        <taxon>Craniata</taxon>
        <taxon>Vertebrata</taxon>
        <taxon>Euteleostomi</taxon>
        <taxon>Amphibia</taxon>
        <taxon>Batrachia</taxon>
        <taxon>Anura</taxon>
        <taxon>Neobatrachia</taxon>
        <taxon>Hyloidea</taxon>
        <taxon>Dendrobatidae</taxon>
        <taxon>Dendrobatinae</taxon>
        <taxon>Ranitomeya</taxon>
    </lineage>
</organism>
<protein>
    <submittedName>
        <fullName evidence="1">Uncharacterized protein</fullName>
    </submittedName>
</protein>
<comment type="caution">
    <text evidence="1">The sequence shown here is derived from an EMBL/GenBank/DDBJ whole genome shotgun (WGS) entry which is preliminary data.</text>
</comment>
<dbReference type="Proteomes" id="UP001176940">
    <property type="component" value="Unassembled WGS sequence"/>
</dbReference>
<reference evidence="1" key="1">
    <citation type="submission" date="2023-07" db="EMBL/GenBank/DDBJ databases">
        <authorList>
            <person name="Stuckert A."/>
        </authorList>
    </citation>
    <scope>NUCLEOTIDE SEQUENCE</scope>
</reference>
<name>A0ABN9LTW9_9NEOB</name>
<keyword evidence="2" id="KW-1185">Reference proteome</keyword>
<accession>A0ABN9LTW9</accession>
<proteinExistence type="predicted"/>
<evidence type="ECO:0000313" key="2">
    <source>
        <dbReference type="Proteomes" id="UP001176940"/>
    </source>
</evidence>
<sequence length="155" mass="17570">MTGRCWLTEDLPIRSVLPVQKGFFISPPYCCPDVQTRLCEVLMADGEDIQLCSYSTEEEHIWQHLWQLDGEAKETTRSRVFRVEEPMSSPFVDTIKGSAVFYSLQDACEVLEECSSVIPEAQKVLASMEPHRIPDRGRFPIIAIEGLDATGKNIY</sequence>